<proteinExistence type="predicted"/>
<evidence type="ECO:0000313" key="2">
    <source>
        <dbReference type="Proteomes" id="UP000192343"/>
    </source>
</evidence>
<dbReference type="OrthoDB" id="360494at2"/>
<evidence type="ECO:0000313" key="1">
    <source>
        <dbReference type="EMBL" id="ORC38406.1"/>
    </source>
</evidence>
<name>A0A1Y1S415_9SPIO</name>
<accession>A0A1Y1S415</accession>
<reference evidence="1 2" key="1">
    <citation type="submission" date="2017-03" db="EMBL/GenBank/DDBJ databases">
        <title>Draft Genome sequence of Marispirochaeta sp. strain JC444.</title>
        <authorList>
            <person name="Shivani Y."/>
            <person name="Subhash Y."/>
            <person name="Sasikala C."/>
            <person name="Ramana C."/>
        </authorList>
    </citation>
    <scope>NUCLEOTIDE SEQUENCE [LARGE SCALE GENOMIC DNA]</scope>
    <source>
        <strain evidence="1 2">JC444</strain>
    </source>
</reference>
<dbReference type="Proteomes" id="UP000192343">
    <property type="component" value="Unassembled WGS sequence"/>
</dbReference>
<comment type="caution">
    <text evidence="1">The sequence shown here is derived from an EMBL/GenBank/DDBJ whole genome shotgun (WGS) entry which is preliminary data.</text>
</comment>
<protein>
    <submittedName>
        <fullName evidence="1">Uncharacterized protein</fullName>
    </submittedName>
</protein>
<keyword evidence="2" id="KW-1185">Reference proteome</keyword>
<organism evidence="1 2">
    <name type="scientific">Marispirochaeta aestuarii</name>
    <dbReference type="NCBI Taxonomy" id="1963862"/>
    <lineage>
        <taxon>Bacteria</taxon>
        <taxon>Pseudomonadati</taxon>
        <taxon>Spirochaetota</taxon>
        <taxon>Spirochaetia</taxon>
        <taxon>Spirochaetales</taxon>
        <taxon>Spirochaetaceae</taxon>
        <taxon>Marispirochaeta</taxon>
    </lineage>
</organism>
<dbReference type="AlphaFoldDB" id="A0A1Y1S415"/>
<dbReference type="RefSeq" id="WP_083047502.1">
    <property type="nucleotide sequence ID" value="NZ_CAXXQO010000003.1"/>
</dbReference>
<dbReference type="STRING" id="1963862.B4O97_01215"/>
<dbReference type="EMBL" id="MWQY01000001">
    <property type="protein sequence ID" value="ORC38406.1"/>
    <property type="molecule type" value="Genomic_DNA"/>
</dbReference>
<gene>
    <name evidence="1" type="ORF">B4O97_01215</name>
</gene>
<sequence length="151" mass="16432">MKRVTLLLFVGITISLPIFSQSNEIIDQILLEERLSAGSAAYLLTVLEGDASYGSREEAFGALRSEAAFELLGLAAADAEVNLGQFAHLVQRKLDLPRGLGSMLFPGPRYSLRDLKFLQMVQGRGAPDSPVSGERALRIIGRALSELEERS</sequence>